<dbReference type="SUPFAM" id="SSF48350">
    <property type="entry name" value="GTPase activation domain, GAP"/>
    <property type="match status" value="1"/>
</dbReference>
<keyword evidence="1" id="KW-0343">GTPase activation</keyword>
<feature type="region of interest" description="Disordered" evidence="3">
    <location>
        <begin position="532"/>
        <end position="567"/>
    </location>
</feature>
<dbReference type="Pfam" id="PF00616">
    <property type="entry name" value="RasGAP"/>
    <property type="match status" value="2"/>
</dbReference>
<dbReference type="InterPro" id="IPR011993">
    <property type="entry name" value="PH-like_dom_sf"/>
</dbReference>
<feature type="compositionally biased region" description="Polar residues" evidence="3">
    <location>
        <begin position="1617"/>
        <end position="1639"/>
    </location>
</feature>
<feature type="compositionally biased region" description="Low complexity" evidence="3">
    <location>
        <begin position="1675"/>
        <end position="1695"/>
    </location>
</feature>
<dbReference type="InterPro" id="IPR057606">
    <property type="entry name" value="SynGAP1-like_PH"/>
</dbReference>
<dbReference type="KEGG" id="pmrn:116944795"/>
<reference evidence="8" key="1">
    <citation type="submission" date="2025-08" db="UniProtKB">
        <authorList>
            <consortium name="RefSeq"/>
        </authorList>
    </citation>
    <scope>IDENTIFICATION</scope>
    <source>
        <tissue evidence="8">Sperm</tissue>
    </source>
</reference>
<dbReference type="Gene3D" id="2.30.29.30">
    <property type="entry name" value="Pleckstrin-homology domain (PH domain)/Phosphotyrosine-binding domain (PTB)"/>
    <property type="match status" value="1"/>
</dbReference>
<dbReference type="PROSITE" id="PS50004">
    <property type="entry name" value="C2"/>
    <property type="match status" value="1"/>
</dbReference>
<feature type="region of interest" description="Disordered" evidence="3">
    <location>
        <begin position="1093"/>
        <end position="1116"/>
    </location>
</feature>
<keyword evidence="7" id="KW-1185">Reference proteome</keyword>
<feature type="region of interest" description="Disordered" evidence="3">
    <location>
        <begin position="1376"/>
        <end position="1441"/>
    </location>
</feature>
<feature type="compositionally biased region" description="Polar residues" evidence="3">
    <location>
        <begin position="1910"/>
        <end position="1921"/>
    </location>
</feature>
<dbReference type="InterPro" id="IPR023152">
    <property type="entry name" value="RasGAP_CS"/>
</dbReference>
<dbReference type="SMART" id="SM00239">
    <property type="entry name" value="C2"/>
    <property type="match status" value="1"/>
</dbReference>
<feature type="compositionally biased region" description="Low complexity" evidence="3">
    <location>
        <begin position="37"/>
        <end position="48"/>
    </location>
</feature>
<dbReference type="GO" id="GO:0005096">
    <property type="term" value="F:GTPase activator activity"/>
    <property type="evidence" value="ECO:0007669"/>
    <property type="project" value="UniProtKB-KW"/>
</dbReference>
<dbReference type="SMART" id="SM00233">
    <property type="entry name" value="PH"/>
    <property type="match status" value="1"/>
</dbReference>
<feature type="domain" description="Ras-GAP" evidence="6">
    <location>
        <begin position="800"/>
        <end position="992"/>
    </location>
</feature>
<dbReference type="InterPro" id="IPR001849">
    <property type="entry name" value="PH_domain"/>
</dbReference>
<gene>
    <name evidence="8" type="primary">LOC116944795</name>
</gene>
<dbReference type="Proteomes" id="UP001318040">
    <property type="component" value="Chromosome 22"/>
</dbReference>
<feature type="domain" description="C2" evidence="5">
    <location>
        <begin position="621"/>
        <end position="740"/>
    </location>
</feature>
<dbReference type="CDD" id="cd22249">
    <property type="entry name" value="UDM1_RNF168_RNF169-like"/>
    <property type="match status" value="1"/>
</dbReference>
<sequence length="1921" mass="210966">MKRLGTMRSSVALPPWESPVERQSESCGECQSAGPQGRRWGAAEGRAASKPNHRSEAAAPRRLQRQSCLDEEQHGGAVQRPVGKMCRARWQGPGTDRLPCDEPAPPRERWHLPAPMGPPGELGGSARDASERRCCFRATEQRSVDAGISALPRQDLDIAKGAASPMERHHLLCGDRSHLCAPEGNVSTDASYLAMSILDVNACQDSGRMILSKTSPSSSPDCKMVTDQCSGSLPVCTAQLPLTNPAGGNQGTLPSLPGRHPSVLNAEAAIRPSATNTGEATSSGAQRRLAGSAQAPQLASEARPRPAAAFATADTEANGDRGVACAGPRAPHAAWLRMRGPFLRSASAPVPGESSRTARRLRSVTAAMVKPLCWVSRRAIALATGTTATASSSSSGLQDVKGPPTHHMSCGQSPYTERGDWSQRFCILSDSEMLLLEREEIRPELLHELRSESCKGRILRRAISVPADSPIIVRPADVDADSPEPRTGRRLVVPGGAMTENGNPDDTPTSSKGLLRLRTSLKRRKSKLERNASFRLPMLRATDGESNRSNAAPPRLKSSRSHESLLSPSNAVEALDLSLEDEVTIRPVHSSILGQDFCFEVITSSGSKCFSCRSAAEQDKWMENLRRIVQPNKDNIQRVENDLKVWIIEAKELPAKKKYFCEICLDDTLYARTASKAKVDNLFWGEHFEFSNLPAVKHIMVHLYKDTDKKKKKEKSSYVGLVNISVEGGTSGRQFVEKWYPLSTPNPGKGKGAVPTVRIKWRHQQLSILPMERYKEFAEFLSASCLPLCLLLEPVLGVKSKEELARALVRFLHTTGRVKEFLAELVIAEVTRCSENEHLLFRENTLATKAIEEYLKMVGQWYLHDALGEFVRALYDSDENCEVELSKCSSAELADHRNNLRMCCELAFCKILSSCCVFPAELRDVFSSWRRLCEARGRAEISERLISASLFLRFLCPAIMSPSLFGLSQEYPDERTARTLTLIAKVVQNLANFTKFGNKEDYMTFMNGFLEQEWGRMKQFLGEISSEESSPSAATFEGFIDLGRELSTLHSLLSEILLPEKGENPAAHAAKAQLEPLPRILREINEALMNRPQPLQQVNRRSAARRSNGIQQRSSDKLGLPVADAVTRLPTPTHSNEEMYFLTKAGGAAAQGGPARSLSYTERDAEEHEPSPWRGRNSGSMLELPTVQSCGSHTNLLEQSSGSQYSIGHLSNAKRPRIAQSGSQTSTQEHPRYPASGQSSPQPAHAGFGATAKQEQQRFPKQAATVGVPSQQNFLSPGGPTGVLPQRPMLISGSRSLDLPPSRLQPLSFHNPMYQFGSDSPPPQRKRDSGSEYLSSLSSRSPSGEHVCKHSLHSHSSSDELSKQHGAALTVFNAHRQNSGAGGGGGSGHLWVEQQGERASSRQNTLAVQPGFGVPRQNSAELQPEYGLPRQGSTSMQPDYVSSRQNSVGLHAEYGLPRQSSLQPDYGVPRQNSAGLLQEYGVPRQNSAALQTDYPMSRQESMGLHPDYIPPRHNSVGFHGDFSSARQNSACLQPDFAGSRQNSVGLHPDFASSRQNSVGMHSDFVLPRQSSLGMQGDLAVPRQNSVGHTAWMDQGGMLTPRQNSTSKPTDQGGRLTPRQNSGAQQTELGGPTRQNSVGMQQDAGMPKQQGGGGHLWWDQAGNGARRKTMQLNLSMGGQQSGAGNNNNNPGLMPGADAMPVGGGGPSRQHSAASQRERDTEAQAAMRAQQSLDGALSPDERTAAWLINMLNLEDDADKLEQLRESRESSEKYEQEIGRLTDRLVSASRRLEEYERRLRRQEDQMRRMQQEYQSRLEESEERLRRQQDEKDSQMRAIIGRLMVVEDRLKRDCADVQADLENKQRCMEDKQIMSINMANRRLVDAVTQLKERCHMQSRNGLSPAAANPPRLSITETGEFRNSSC</sequence>
<dbReference type="InterPro" id="IPR001936">
    <property type="entry name" value="RasGAP_dom"/>
</dbReference>
<organism evidence="7 8">
    <name type="scientific">Petromyzon marinus</name>
    <name type="common">Sea lamprey</name>
    <dbReference type="NCBI Taxonomy" id="7757"/>
    <lineage>
        <taxon>Eukaryota</taxon>
        <taxon>Metazoa</taxon>
        <taxon>Chordata</taxon>
        <taxon>Craniata</taxon>
        <taxon>Vertebrata</taxon>
        <taxon>Cyclostomata</taxon>
        <taxon>Hyperoartia</taxon>
        <taxon>Petromyzontiformes</taxon>
        <taxon>Petromyzontidae</taxon>
        <taxon>Petromyzon</taxon>
    </lineage>
</organism>
<dbReference type="SMART" id="SM00323">
    <property type="entry name" value="RasGAP"/>
    <property type="match status" value="1"/>
</dbReference>
<feature type="region of interest" description="Disordered" evidence="3">
    <location>
        <begin position="1590"/>
        <end position="1659"/>
    </location>
</feature>
<name>A0AAJ7TCG6_PETMA</name>
<evidence type="ECO:0000256" key="3">
    <source>
        <dbReference type="SAM" id="MobiDB-lite"/>
    </source>
</evidence>
<dbReference type="PROSITE" id="PS50018">
    <property type="entry name" value="RAS_GTPASE_ACTIV_2"/>
    <property type="match status" value="1"/>
</dbReference>
<accession>A0AAJ7TCG6</accession>
<feature type="region of interest" description="Disordered" evidence="3">
    <location>
        <begin position="1894"/>
        <end position="1921"/>
    </location>
</feature>
<feature type="compositionally biased region" description="Basic and acidic residues" evidence="3">
    <location>
        <begin position="1161"/>
        <end position="1171"/>
    </location>
</feature>
<evidence type="ECO:0000259" key="4">
    <source>
        <dbReference type="PROSITE" id="PS50003"/>
    </source>
</evidence>
<feature type="region of interest" description="Disordered" evidence="3">
    <location>
        <begin position="1147"/>
        <end position="1186"/>
    </location>
</feature>
<dbReference type="Pfam" id="PF00168">
    <property type="entry name" value="C2"/>
    <property type="match status" value="1"/>
</dbReference>
<feature type="region of interest" description="Disordered" evidence="3">
    <location>
        <begin position="1675"/>
        <end position="1735"/>
    </location>
</feature>
<dbReference type="RefSeq" id="XP_032814410.1">
    <property type="nucleotide sequence ID" value="XM_032958519.1"/>
</dbReference>
<evidence type="ECO:0000259" key="6">
    <source>
        <dbReference type="PROSITE" id="PS50018"/>
    </source>
</evidence>
<evidence type="ECO:0000259" key="5">
    <source>
        <dbReference type="PROSITE" id="PS50004"/>
    </source>
</evidence>
<dbReference type="PROSITE" id="PS00509">
    <property type="entry name" value="RAS_GTPASE_ACTIV_1"/>
    <property type="match status" value="1"/>
</dbReference>
<evidence type="ECO:0000256" key="1">
    <source>
        <dbReference type="ARBA" id="ARBA00022468"/>
    </source>
</evidence>
<dbReference type="InterPro" id="IPR039360">
    <property type="entry name" value="Ras_GTPase"/>
</dbReference>
<dbReference type="Gene3D" id="1.10.506.10">
    <property type="entry name" value="GTPase Activation - p120gap, domain 1"/>
    <property type="match status" value="2"/>
</dbReference>
<dbReference type="InterPro" id="IPR008936">
    <property type="entry name" value="Rho_GTPase_activation_prot"/>
</dbReference>
<feature type="region of interest" description="Disordered" evidence="3">
    <location>
        <begin position="389"/>
        <end position="414"/>
    </location>
</feature>
<feature type="domain" description="PH" evidence="4">
    <location>
        <begin position="391"/>
        <end position="630"/>
    </location>
</feature>
<dbReference type="SUPFAM" id="SSF49562">
    <property type="entry name" value="C2 domain (Calcium/lipid-binding domain, CaLB)"/>
    <property type="match status" value="1"/>
</dbReference>
<feature type="region of interest" description="Disordered" evidence="3">
    <location>
        <begin position="475"/>
        <end position="516"/>
    </location>
</feature>
<feature type="region of interest" description="Disordered" evidence="3">
    <location>
        <begin position="1"/>
        <end position="102"/>
    </location>
</feature>
<dbReference type="CDD" id="cd04013">
    <property type="entry name" value="C2_SynGAP_like"/>
    <property type="match status" value="1"/>
</dbReference>
<protein>
    <submittedName>
        <fullName evidence="8">Ras GTPase-activating protein nGAP-like isoform X1</fullName>
    </submittedName>
</protein>
<feature type="region of interest" description="Disordered" evidence="3">
    <location>
        <begin position="272"/>
        <end position="322"/>
    </location>
</feature>
<dbReference type="InterPro" id="IPR000008">
    <property type="entry name" value="C2_dom"/>
</dbReference>
<dbReference type="Pfam" id="PF25321">
    <property type="entry name" value="PH_RASGAP"/>
    <property type="match status" value="1"/>
</dbReference>
<feature type="region of interest" description="Disordered" evidence="3">
    <location>
        <begin position="1801"/>
        <end position="1828"/>
    </location>
</feature>
<dbReference type="CDD" id="cd05136">
    <property type="entry name" value="RasGAP_DAB2IP"/>
    <property type="match status" value="1"/>
</dbReference>
<feature type="compositionally biased region" description="Low complexity" evidence="3">
    <location>
        <begin position="299"/>
        <end position="316"/>
    </location>
</feature>
<dbReference type="InterPro" id="IPR035892">
    <property type="entry name" value="C2_domain_sf"/>
</dbReference>
<dbReference type="PROSITE" id="PS50003">
    <property type="entry name" value="PH_DOMAIN"/>
    <property type="match status" value="1"/>
</dbReference>
<feature type="compositionally biased region" description="Low complexity" evidence="3">
    <location>
        <begin position="1331"/>
        <end position="1345"/>
    </location>
</feature>
<dbReference type="PANTHER" id="PTHR10194:SF60">
    <property type="entry name" value="RAS GTPASE-ACTIVATING PROTEIN RASKOL"/>
    <property type="match status" value="1"/>
</dbReference>
<feature type="compositionally biased region" description="Polar residues" evidence="3">
    <location>
        <begin position="1600"/>
        <end position="1609"/>
    </location>
</feature>
<feature type="compositionally biased region" description="Polar residues" evidence="3">
    <location>
        <begin position="1431"/>
        <end position="1441"/>
    </location>
</feature>
<dbReference type="SUPFAM" id="SSF50729">
    <property type="entry name" value="PH domain-like"/>
    <property type="match status" value="1"/>
</dbReference>
<dbReference type="Pfam" id="PF12004">
    <property type="entry name" value="DAB2P_C"/>
    <property type="match status" value="2"/>
</dbReference>
<feature type="compositionally biased region" description="Polar residues" evidence="3">
    <location>
        <begin position="273"/>
        <end position="285"/>
    </location>
</feature>
<evidence type="ECO:0000313" key="8">
    <source>
        <dbReference type="RefSeq" id="XP_032814410.1"/>
    </source>
</evidence>
<keyword evidence="2" id="KW-0597">Phosphoprotein</keyword>
<evidence type="ECO:0000256" key="2">
    <source>
        <dbReference type="ARBA" id="ARBA00022553"/>
    </source>
</evidence>
<feature type="region of interest" description="Disordered" evidence="3">
    <location>
        <begin position="1215"/>
        <end position="1364"/>
    </location>
</feature>
<dbReference type="Gene3D" id="2.60.40.150">
    <property type="entry name" value="C2 domain"/>
    <property type="match status" value="1"/>
</dbReference>
<dbReference type="InterPro" id="IPR021887">
    <property type="entry name" value="DAB2P_C"/>
</dbReference>
<proteinExistence type="predicted"/>
<evidence type="ECO:0000313" key="7">
    <source>
        <dbReference type="Proteomes" id="UP001318040"/>
    </source>
</evidence>
<dbReference type="PANTHER" id="PTHR10194">
    <property type="entry name" value="RAS GTPASE-ACTIVATING PROTEINS"/>
    <property type="match status" value="1"/>
</dbReference>